<evidence type="ECO:0000256" key="2">
    <source>
        <dbReference type="ARBA" id="ARBA00022857"/>
    </source>
</evidence>
<sequence length="290" mass="31349">MSPAAVASQDTATSSVVEQSVPNPVYLSTEPGPEFDWKISLRGKVIAITGANRGIGLGLATVCLANDALEVYSLDLFEPGEEFQALANANPKRLHYLQCDVTSEETVIQVVDQIVERSGRIDGMIANAGMTKHQPALNFDRPQLEQLFNLNVYGAYFCATAAAKKMIELGIKGSIVFTASMTSYRPNRAAPSAPYGGTKGAVRNMAHTLAMEWSQHGIRCNSVSPGFVRTAMTYYVERASDWNLKMQYYGGMPRLADPKELGGAYVYLLSDCASYTTGIDIPVAGIVGAW</sequence>
<comment type="similarity">
    <text evidence="1">Belongs to the short-chain dehydrogenases/reductases (SDR) family.</text>
</comment>
<evidence type="ECO:0000313" key="4">
    <source>
        <dbReference type="EMBL" id="CAI6331954.1"/>
    </source>
</evidence>
<dbReference type="PANTHER" id="PTHR43008">
    <property type="entry name" value="BENZIL REDUCTASE"/>
    <property type="match status" value="1"/>
</dbReference>
<dbReference type="Pfam" id="PF13561">
    <property type="entry name" value="adh_short_C2"/>
    <property type="match status" value="1"/>
</dbReference>
<dbReference type="PANTHER" id="PTHR43008:SF4">
    <property type="entry name" value="CHAIN DEHYDROGENASE, PUTATIVE (AFU_ORTHOLOGUE AFUA_4G08710)-RELATED"/>
    <property type="match status" value="1"/>
</dbReference>
<evidence type="ECO:0000256" key="1">
    <source>
        <dbReference type="ARBA" id="ARBA00006484"/>
    </source>
</evidence>
<keyword evidence="3" id="KW-0560">Oxidoreductase</keyword>
<reference evidence="4" key="1">
    <citation type="submission" date="2023-01" db="EMBL/GenBank/DDBJ databases">
        <authorList>
            <person name="Van Ghelder C."/>
            <person name="Rancurel C."/>
        </authorList>
    </citation>
    <scope>NUCLEOTIDE SEQUENCE</scope>
    <source>
        <strain evidence="4">CNCM I-4278</strain>
    </source>
</reference>
<dbReference type="PRINTS" id="PR00081">
    <property type="entry name" value="GDHRDH"/>
</dbReference>
<evidence type="ECO:0008006" key="6">
    <source>
        <dbReference type="Google" id="ProtNLM"/>
    </source>
</evidence>
<gene>
    <name evidence="4" type="ORF">PDIGIT_LOCUS4983</name>
</gene>
<dbReference type="Gene3D" id="3.40.50.720">
    <property type="entry name" value="NAD(P)-binding Rossmann-like Domain"/>
    <property type="match status" value="1"/>
</dbReference>
<dbReference type="EMBL" id="CAOQHR010000003">
    <property type="protein sequence ID" value="CAI6331954.1"/>
    <property type="molecule type" value="Genomic_DNA"/>
</dbReference>
<dbReference type="GO" id="GO:0016616">
    <property type="term" value="F:oxidoreductase activity, acting on the CH-OH group of donors, NAD or NADP as acceptor"/>
    <property type="evidence" value="ECO:0007669"/>
    <property type="project" value="UniProtKB-ARBA"/>
</dbReference>
<dbReference type="InterPro" id="IPR036291">
    <property type="entry name" value="NAD(P)-bd_dom_sf"/>
</dbReference>
<evidence type="ECO:0000313" key="5">
    <source>
        <dbReference type="Proteomes" id="UP001152607"/>
    </source>
</evidence>
<dbReference type="InterPro" id="IPR002347">
    <property type="entry name" value="SDR_fam"/>
</dbReference>
<dbReference type="Proteomes" id="UP001152607">
    <property type="component" value="Unassembled WGS sequence"/>
</dbReference>
<protein>
    <recommendedName>
        <fullName evidence="6">NAD(P)-binding protein</fullName>
    </recommendedName>
</protein>
<keyword evidence="5" id="KW-1185">Reference proteome</keyword>
<dbReference type="OrthoDB" id="417891at2759"/>
<dbReference type="GO" id="GO:0050664">
    <property type="term" value="F:oxidoreductase activity, acting on NAD(P)H, oxygen as acceptor"/>
    <property type="evidence" value="ECO:0007669"/>
    <property type="project" value="TreeGrafter"/>
</dbReference>
<dbReference type="FunFam" id="3.40.50.720:FF:000084">
    <property type="entry name" value="Short-chain dehydrogenase reductase"/>
    <property type="match status" value="1"/>
</dbReference>
<dbReference type="AlphaFoldDB" id="A0A9W4U9Q3"/>
<dbReference type="SUPFAM" id="SSF51735">
    <property type="entry name" value="NAD(P)-binding Rossmann-fold domains"/>
    <property type="match status" value="1"/>
</dbReference>
<accession>A0A9W4U9Q3</accession>
<keyword evidence="2" id="KW-0521">NADP</keyword>
<proteinExistence type="inferred from homology"/>
<dbReference type="PRINTS" id="PR00080">
    <property type="entry name" value="SDRFAMILY"/>
</dbReference>
<comment type="caution">
    <text evidence="4">The sequence shown here is derived from an EMBL/GenBank/DDBJ whole genome shotgun (WGS) entry which is preliminary data.</text>
</comment>
<organism evidence="4 5">
    <name type="scientific">Periconia digitata</name>
    <dbReference type="NCBI Taxonomy" id="1303443"/>
    <lineage>
        <taxon>Eukaryota</taxon>
        <taxon>Fungi</taxon>
        <taxon>Dikarya</taxon>
        <taxon>Ascomycota</taxon>
        <taxon>Pezizomycotina</taxon>
        <taxon>Dothideomycetes</taxon>
        <taxon>Pleosporomycetidae</taxon>
        <taxon>Pleosporales</taxon>
        <taxon>Massarineae</taxon>
        <taxon>Periconiaceae</taxon>
        <taxon>Periconia</taxon>
    </lineage>
</organism>
<name>A0A9W4U9Q3_9PLEO</name>
<evidence type="ECO:0000256" key="3">
    <source>
        <dbReference type="ARBA" id="ARBA00023002"/>
    </source>
</evidence>